<protein>
    <submittedName>
        <fullName evidence="4">Uncharacterized protein</fullName>
    </submittedName>
</protein>
<evidence type="ECO:0000256" key="2">
    <source>
        <dbReference type="SAM" id="SignalP"/>
    </source>
</evidence>
<feature type="compositionally biased region" description="Basic residues" evidence="1">
    <location>
        <begin position="144"/>
        <end position="166"/>
    </location>
</feature>
<dbReference type="AlphaFoldDB" id="A0A1I8BCU1"/>
<feature type="compositionally biased region" description="Acidic residues" evidence="1">
    <location>
        <begin position="182"/>
        <end position="201"/>
    </location>
</feature>
<feature type="signal peptide" evidence="2">
    <location>
        <begin position="1"/>
        <end position="17"/>
    </location>
</feature>
<sequence>MIIYFIYFYLLFIFCGGKDVKINVKIVDWEGKEEFKDLKNLSNRFEIKLYKTEKGARKREEIGTTKTDENDEASFNFNFTEKDHFEIKVFNIKTGDKGKIYGEKEVNEKDLEQQIEISLTKETNFTTIRKSDNDSEPFSADKVKKGKKKFENKKGRKRINSGRKIGKKTEKDKKKKVKRYSDDEDYTPSEDDEIYEDEEEYVNSAKKTKKQQTLTSNAASSSSGRKIEKKLYPDYDKQFSDEMEEEEKTQKNIKKVKRYSDDEDYTPSEDDEIYEDEEEYLTSAKKTKKQQTLTSKGPISIRKSHEMVEKSSFNQNIEKLPLIEESKNLKNDDTKKKDAKYYEKQAKFVGDILLDKLRHYKDVSRGDPFFNALFDASQDENFKLLALLEKYKAVENTIPETENENLNEHTNFQTITEKIASPQKENHETAEQMAIVNSNEIFANLPDIGNDQINISRRTGKTFNAPTPFSDMEIAGYQNKNLSKDYNSESVSSNVTGE</sequence>
<evidence type="ECO:0000313" key="3">
    <source>
        <dbReference type="Proteomes" id="UP000095281"/>
    </source>
</evidence>
<dbReference type="Proteomes" id="UP000095281">
    <property type="component" value="Unplaced"/>
</dbReference>
<accession>A0A1I8BCU1</accession>
<evidence type="ECO:0000256" key="1">
    <source>
        <dbReference type="SAM" id="MobiDB-lite"/>
    </source>
</evidence>
<keyword evidence="3" id="KW-1185">Reference proteome</keyword>
<organism evidence="3 4">
    <name type="scientific">Meloidogyne hapla</name>
    <name type="common">Root-knot nematode worm</name>
    <dbReference type="NCBI Taxonomy" id="6305"/>
    <lineage>
        <taxon>Eukaryota</taxon>
        <taxon>Metazoa</taxon>
        <taxon>Ecdysozoa</taxon>
        <taxon>Nematoda</taxon>
        <taxon>Chromadorea</taxon>
        <taxon>Rhabditida</taxon>
        <taxon>Tylenchina</taxon>
        <taxon>Tylenchomorpha</taxon>
        <taxon>Tylenchoidea</taxon>
        <taxon>Meloidogynidae</taxon>
        <taxon>Meloidogyninae</taxon>
        <taxon>Meloidogyne</taxon>
    </lineage>
</organism>
<reference evidence="4" key="1">
    <citation type="submission" date="2016-11" db="UniProtKB">
        <authorList>
            <consortium name="WormBaseParasite"/>
        </authorList>
    </citation>
    <scope>IDENTIFICATION</scope>
</reference>
<feature type="compositionally biased region" description="Polar residues" evidence="1">
    <location>
        <begin position="211"/>
        <end position="224"/>
    </location>
</feature>
<keyword evidence="2" id="KW-0732">Signal</keyword>
<name>A0A1I8BCU1_MELHA</name>
<feature type="chain" id="PRO_5009315672" evidence="2">
    <location>
        <begin position="18"/>
        <end position="498"/>
    </location>
</feature>
<feature type="region of interest" description="Disordered" evidence="1">
    <location>
        <begin position="128"/>
        <end position="274"/>
    </location>
</feature>
<feature type="compositionally biased region" description="Acidic residues" evidence="1">
    <location>
        <begin position="261"/>
        <end position="274"/>
    </location>
</feature>
<proteinExistence type="predicted"/>
<dbReference type="WBParaSite" id="MhA1_Contig1886.frz3.gene6">
    <property type="protein sequence ID" value="MhA1_Contig1886.frz3.gene6"/>
    <property type="gene ID" value="MhA1_Contig1886.frz3.gene6"/>
</dbReference>
<evidence type="ECO:0000313" key="4">
    <source>
        <dbReference type="WBParaSite" id="MhA1_Contig1886.frz3.gene6"/>
    </source>
</evidence>
<feature type="compositionally biased region" description="Basic and acidic residues" evidence="1">
    <location>
        <begin position="129"/>
        <end position="143"/>
    </location>
</feature>
<feature type="compositionally biased region" description="Basic and acidic residues" evidence="1">
    <location>
        <begin position="225"/>
        <end position="240"/>
    </location>
</feature>